<dbReference type="Pfam" id="PF13414">
    <property type="entry name" value="TPR_11"/>
    <property type="match status" value="1"/>
</dbReference>
<gene>
    <name evidence="6" type="ordered locus">VIT_09s0002g05110</name>
</gene>
<proteinExistence type="predicted"/>
<dbReference type="InterPro" id="IPR001584">
    <property type="entry name" value="Integrase_cat-core"/>
</dbReference>
<dbReference type="GO" id="GO:0010698">
    <property type="term" value="F:acetyltransferase activator activity"/>
    <property type="evidence" value="ECO:0000318"/>
    <property type="project" value="GO_Central"/>
</dbReference>
<dbReference type="OrthoDB" id="10263032at2759"/>
<dbReference type="EMBL" id="FN596494">
    <property type="protein sequence ID" value="CCB59509.1"/>
    <property type="molecule type" value="Genomic_DNA"/>
</dbReference>
<dbReference type="STRING" id="29760.F6HX39"/>
<feature type="compositionally biased region" description="Basic and acidic residues" evidence="4">
    <location>
        <begin position="635"/>
        <end position="646"/>
    </location>
</feature>
<feature type="domain" description="Integrase catalytic" evidence="5">
    <location>
        <begin position="790"/>
        <end position="954"/>
    </location>
</feature>
<dbReference type="PANTHER" id="PTHR22767:SF2">
    <property type="entry name" value="N(ALPHA)-ACETYLTRANSFERASE 15_16, ISOFORM A"/>
    <property type="match status" value="1"/>
</dbReference>
<protein>
    <recommendedName>
        <fullName evidence="5">Integrase catalytic domain-containing protein</fullName>
    </recommendedName>
</protein>
<name>F6HX39_VITVI</name>
<dbReference type="GO" id="GO:0005737">
    <property type="term" value="C:cytoplasm"/>
    <property type="evidence" value="ECO:0000318"/>
    <property type="project" value="GO_Central"/>
</dbReference>
<evidence type="ECO:0000256" key="2">
    <source>
        <dbReference type="ARBA" id="ARBA00022803"/>
    </source>
</evidence>
<evidence type="ECO:0000313" key="6">
    <source>
        <dbReference type="EMBL" id="CCB59509.1"/>
    </source>
</evidence>
<dbReference type="CDD" id="cd09272">
    <property type="entry name" value="RNase_HI_RT_Ty1"/>
    <property type="match status" value="1"/>
</dbReference>
<evidence type="ECO:0000256" key="3">
    <source>
        <dbReference type="PROSITE-ProRule" id="PRU00339"/>
    </source>
</evidence>
<dbReference type="FunCoup" id="F6HX39">
    <property type="interactions" value="3300"/>
</dbReference>
<keyword evidence="7" id="KW-1185">Reference proteome</keyword>
<dbReference type="Pfam" id="PF00665">
    <property type="entry name" value="rve"/>
    <property type="match status" value="1"/>
</dbReference>
<evidence type="ECO:0000256" key="4">
    <source>
        <dbReference type="SAM" id="MobiDB-lite"/>
    </source>
</evidence>
<feature type="region of interest" description="Disordered" evidence="4">
    <location>
        <begin position="582"/>
        <end position="646"/>
    </location>
</feature>
<dbReference type="InterPro" id="IPR021183">
    <property type="entry name" value="NatA_aux_su"/>
</dbReference>
<feature type="compositionally biased region" description="Basic and acidic residues" evidence="4">
    <location>
        <begin position="604"/>
        <end position="620"/>
    </location>
</feature>
<dbReference type="Gene3D" id="3.30.420.10">
    <property type="entry name" value="Ribonuclease H-like superfamily/Ribonuclease H"/>
    <property type="match status" value="1"/>
</dbReference>
<dbReference type="InterPro" id="IPR036397">
    <property type="entry name" value="RNaseH_sf"/>
</dbReference>
<accession>F6HX39</accession>
<dbReference type="PROSITE" id="PS50994">
    <property type="entry name" value="INTEGRASE"/>
    <property type="match status" value="1"/>
</dbReference>
<dbReference type="SMR" id="F6HX39"/>
<dbReference type="InterPro" id="IPR012337">
    <property type="entry name" value="RNaseH-like_sf"/>
</dbReference>
<dbReference type="Gene3D" id="1.25.40.1010">
    <property type="match status" value="1"/>
</dbReference>
<dbReference type="eggNOG" id="KOG0017">
    <property type="taxonomic scope" value="Eukaryota"/>
</dbReference>
<organism evidence="6 7">
    <name type="scientific">Vitis vinifera</name>
    <name type="common">Grape</name>
    <dbReference type="NCBI Taxonomy" id="29760"/>
    <lineage>
        <taxon>Eukaryota</taxon>
        <taxon>Viridiplantae</taxon>
        <taxon>Streptophyta</taxon>
        <taxon>Embryophyta</taxon>
        <taxon>Tracheophyta</taxon>
        <taxon>Spermatophyta</taxon>
        <taxon>Magnoliopsida</taxon>
        <taxon>eudicotyledons</taxon>
        <taxon>Gunneridae</taxon>
        <taxon>Pentapetalae</taxon>
        <taxon>rosids</taxon>
        <taxon>Vitales</taxon>
        <taxon>Vitaceae</taxon>
        <taxon>Viteae</taxon>
        <taxon>Vitis</taxon>
    </lineage>
</organism>
<dbReference type="SUPFAM" id="SSF48452">
    <property type="entry name" value="TPR-like"/>
    <property type="match status" value="2"/>
</dbReference>
<sequence>MGASLPPKEANLFKLIVKSYETKQYKKGLKAADAILKKFPDHGETLSMKGLTLNCMDRKSEAYELVRLGLKNDLKSHVCWHVYGLLYRSDREYREAIKCYRNALKIDPDNIEILRDLSLLQAQMRDLAGFVETRQQLLTLKPNHRMNWIGFAVAHHLNSNGAKAIEILEAYEGTLEDDYPPENERCEHGEMLLYKISLLEECGFIQRAYEELLKKEFKIVDKLAVKEQLVSLFVKLDCLEEGDKLYRALLSMNPDNYRYYEGLQKCVGLFSENGLYSPDEIDRLDALYKSLGQEYRWSSAVKRIPLDFLQGEKFREAADNYIRPLLTKGVPSLFSDLSPLYDHPNKADILEQLILELEHSVRTTGGYPGREEKEPPSTLMWTLFLLAQHYDRRGQYDIALTKIDEAIEHTPTVIDLYSVKARILKHAGDLEAAAALADEARCMDLADRYINSECVKRMLQADQVALAEKTAVLFTKDGDQHNNLHDMQCMWYELASGESYFRQGDLGRALKKFLAVEKHYADITEDQFDFHSYCLRKMTLRAYVEMLKFQDRLHSHAYFRKAASGAIRCYIKLYDSPSKSAAEEEDEMSRLLPSQKKKMRQKQRKAEARAKKEAEGKNEETSASGVSKSGKRHVKPVDPDPHGEKLLQVEDPLSEATKYLKLLQKNSPDSLETHLLSFEVNMRKQKILLAFQAVKQLLRLDAENPDSHRCLTIGIGRESQGLYHLTSDSSPAVCISTNAPLLIHNRLGHPSLSKFQKMVPRFSTLSSLPCESCQLGKHTRVSFPKLLNNRAKSPFELVHTDVWGPCRTASTLGFQYFVTFIDDYSRCTWLFLMKNRAELFSIFQKFYTEIQTQFNISIRVLRSDNAREYFSAQFTSFMSHHGILHQSSCAHTPQQNGVAERKNRHLVEIARTLLLHNHPLGDPGRYRRLVGKLNYLTITRPDISFPVSVVSQFLQSPCDSHWDAVIRILRYIKSTPGQGVLYENRGHTQVVGYTDADWAGSPTDRRSTSGYCVFIGGNLISWKSKKQDVVAKSSAEAEYRAMALATCELIWLRHLLQELRFGKDEQMKLICDNQAALHIASNPVFHERTKHIEVDCHFIREKIASGCVATSFVNSNDQLADIFTKSLRGPRIKYICNKLGAYDIRFFHKVSSMDAPVTDTEKLIWSVLEAERPSFSQLHGKSLTEANISFLEKHKDSLTHRAAVAEMLSVLEPEKKAEAIKLIEDSNDNLVSTSEALAPARKWKLKDCIAVHKLLGTALVDCNAASRWKVRCAEYFPYSAYFEGRCSSAISKSSEHQICKNSENGGANHTADQNAGSIASNGKLEAFKNLAI</sequence>
<dbReference type="GO" id="GO:0015074">
    <property type="term" value="P:DNA integration"/>
    <property type="evidence" value="ECO:0007669"/>
    <property type="project" value="InterPro"/>
</dbReference>
<dbReference type="Pfam" id="PF13976">
    <property type="entry name" value="gag_pre-integrs"/>
    <property type="match status" value="1"/>
</dbReference>
<dbReference type="ExpressionAtlas" id="F6HX39">
    <property type="expression patterns" value="baseline and differential"/>
</dbReference>
<dbReference type="InterPro" id="IPR019734">
    <property type="entry name" value="TPR_rpt"/>
</dbReference>
<evidence type="ECO:0000259" key="5">
    <source>
        <dbReference type="PROSITE" id="PS50994"/>
    </source>
</evidence>
<dbReference type="GO" id="GO:0003676">
    <property type="term" value="F:nucleic acid binding"/>
    <property type="evidence" value="ECO:0007669"/>
    <property type="project" value="InterPro"/>
</dbReference>
<dbReference type="FunFam" id="1.25.40.1010:FF:000002">
    <property type="entry name" value="N-terminal acetyltransferase catalytic subunit (NAT1)"/>
    <property type="match status" value="1"/>
</dbReference>
<evidence type="ECO:0000256" key="1">
    <source>
        <dbReference type="ARBA" id="ARBA00022737"/>
    </source>
</evidence>
<dbReference type="Gene3D" id="1.25.40.1040">
    <property type="match status" value="1"/>
</dbReference>
<dbReference type="SUPFAM" id="SSF53098">
    <property type="entry name" value="Ribonuclease H-like"/>
    <property type="match status" value="1"/>
</dbReference>
<keyword evidence="1" id="KW-0677">Repeat</keyword>
<dbReference type="HOGENOM" id="CLU_259016_0_0_1"/>
<keyword evidence="2 3" id="KW-0802">TPR repeat</keyword>
<dbReference type="SUPFAM" id="SSF56672">
    <property type="entry name" value="DNA/RNA polymerases"/>
    <property type="match status" value="1"/>
</dbReference>
<dbReference type="eggNOG" id="KOG1156">
    <property type="taxonomic scope" value="Eukaryota"/>
</dbReference>
<dbReference type="InterPro" id="IPR043502">
    <property type="entry name" value="DNA/RNA_pol_sf"/>
</dbReference>
<dbReference type="InterPro" id="IPR011990">
    <property type="entry name" value="TPR-like_helical_dom_sf"/>
</dbReference>
<dbReference type="InterPro" id="IPR025724">
    <property type="entry name" value="GAG-pre-integrase_dom"/>
</dbReference>
<dbReference type="Proteomes" id="UP000009183">
    <property type="component" value="Chromosome 9"/>
</dbReference>
<evidence type="ECO:0000313" key="7">
    <source>
        <dbReference type="Proteomes" id="UP000009183"/>
    </source>
</evidence>
<dbReference type="Pfam" id="PF12569">
    <property type="entry name" value="NatA_aux_su"/>
    <property type="match status" value="1"/>
</dbReference>
<dbReference type="PaxDb" id="29760-VIT_09s0002g05110.t01"/>
<feature type="repeat" description="TPR" evidence="3">
    <location>
        <begin position="77"/>
        <end position="110"/>
    </location>
</feature>
<dbReference type="PROSITE" id="PS50005">
    <property type="entry name" value="TPR"/>
    <property type="match status" value="1"/>
</dbReference>
<dbReference type="SMART" id="SM00028">
    <property type="entry name" value="TPR"/>
    <property type="match status" value="2"/>
</dbReference>
<reference evidence="7" key="1">
    <citation type="journal article" date="2007" name="Nature">
        <title>The grapevine genome sequence suggests ancestral hexaploidization in major angiosperm phyla.</title>
        <authorList>
            <consortium name="The French-Italian Public Consortium for Grapevine Genome Characterization."/>
            <person name="Jaillon O."/>
            <person name="Aury J.-M."/>
            <person name="Noel B."/>
            <person name="Policriti A."/>
            <person name="Clepet C."/>
            <person name="Casagrande A."/>
            <person name="Choisne N."/>
            <person name="Aubourg S."/>
            <person name="Vitulo N."/>
            <person name="Jubin C."/>
            <person name="Vezzi A."/>
            <person name="Legeai F."/>
            <person name="Hugueney P."/>
            <person name="Dasilva C."/>
            <person name="Horner D."/>
            <person name="Mica E."/>
            <person name="Jublot D."/>
            <person name="Poulain J."/>
            <person name="Bruyere C."/>
            <person name="Billault A."/>
            <person name="Segurens B."/>
            <person name="Gouyvenoux M."/>
            <person name="Ugarte E."/>
            <person name="Cattonaro F."/>
            <person name="Anthouard V."/>
            <person name="Vico V."/>
            <person name="Del Fabbro C."/>
            <person name="Alaux M."/>
            <person name="Di Gaspero G."/>
            <person name="Dumas V."/>
            <person name="Felice N."/>
            <person name="Paillard S."/>
            <person name="Juman I."/>
            <person name="Moroldo M."/>
            <person name="Scalabrin S."/>
            <person name="Canaguier A."/>
            <person name="Le Clainche I."/>
            <person name="Malacrida G."/>
            <person name="Durand E."/>
            <person name="Pesole G."/>
            <person name="Laucou V."/>
            <person name="Chatelet P."/>
            <person name="Merdinoglu D."/>
            <person name="Delledonne M."/>
            <person name="Pezzotti M."/>
            <person name="Lecharny A."/>
            <person name="Scarpelli C."/>
            <person name="Artiguenave F."/>
            <person name="Pe M.E."/>
            <person name="Valle G."/>
            <person name="Morgante M."/>
            <person name="Caboche M."/>
            <person name="Adam-Blondon A.-F."/>
            <person name="Weissenbach J."/>
            <person name="Quetier F."/>
            <person name="Wincker P."/>
        </authorList>
    </citation>
    <scope>NUCLEOTIDE SEQUENCE [LARGE SCALE GENOMIC DNA]</scope>
    <source>
        <strain evidence="7">cv. Pinot noir / PN40024</strain>
    </source>
</reference>
<dbReference type="FunFam" id="1.25.40.1040:FF:000003">
    <property type="entry name" value="N-terminal acetyltransferase A, auxiliary subunit"/>
    <property type="match status" value="1"/>
</dbReference>
<dbReference type="InParanoid" id="F6HX39"/>
<dbReference type="PANTHER" id="PTHR22767">
    <property type="entry name" value="N-TERMINAL ACETYLTRANSFERASE-RELATED"/>
    <property type="match status" value="1"/>
</dbReference>